<protein>
    <submittedName>
        <fullName evidence="1">Phospho-N-acetylmuramoyl-pentapeptide-transferase</fullName>
        <ecNumber evidence="1">2.7.8.13</ecNumber>
    </submittedName>
</protein>
<dbReference type="GO" id="GO:0016740">
    <property type="term" value="F:transferase activity"/>
    <property type="evidence" value="ECO:0007669"/>
    <property type="project" value="UniProtKB-KW"/>
</dbReference>
<accession>A0A5J4Q4R0</accession>
<organism evidence="1">
    <name type="scientific">termite gut metagenome</name>
    <dbReference type="NCBI Taxonomy" id="433724"/>
    <lineage>
        <taxon>unclassified sequences</taxon>
        <taxon>metagenomes</taxon>
        <taxon>organismal metagenomes</taxon>
    </lineage>
</organism>
<reference evidence="1" key="1">
    <citation type="submission" date="2019-03" db="EMBL/GenBank/DDBJ databases">
        <title>Single cell metagenomics reveals metabolic interactions within the superorganism composed of flagellate Streblomastix strix and complex community of Bacteroidetes bacteria on its surface.</title>
        <authorList>
            <person name="Treitli S.C."/>
            <person name="Kolisko M."/>
            <person name="Husnik F."/>
            <person name="Keeling P."/>
            <person name="Hampl V."/>
        </authorList>
    </citation>
    <scope>NUCLEOTIDE SEQUENCE</scope>
    <source>
        <strain evidence="1">STM</strain>
    </source>
</reference>
<dbReference type="EC" id="2.7.8.13" evidence="1"/>
<sequence length="31" mass="3704">MLYYLFQWLQKFDIPGAGVFTYISFRALMAI</sequence>
<evidence type="ECO:0000313" key="1">
    <source>
        <dbReference type="EMBL" id="KAA6316512.1"/>
    </source>
</evidence>
<dbReference type="EMBL" id="SNRY01004854">
    <property type="protein sequence ID" value="KAA6316512.1"/>
    <property type="molecule type" value="Genomic_DNA"/>
</dbReference>
<proteinExistence type="predicted"/>
<dbReference type="AlphaFoldDB" id="A0A5J4Q4R0"/>
<gene>
    <name evidence="1" type="ORF">EZS27_033190</name>
</gene>
<keyword evidence="1" id="KW-0808">Transferase</keyword>
<name>A0A5J4Q4R0_9ZZZZ</name>
<feature type="non-terminal residue" evidence="1">
    <location>
        <position position="31"/>
    </location>
</feature>
<comment type="caution">
    <text evidence="1">The sequence shown here is derived from an EMBL/GenBank/DDBJ whole genome shotgun (WGS) entry which is preliminary data.</text>
</comment>